<dbReference type="PATRIC" id="fig|1348973.3.peg.3990"/>
<proteinExistence type="predicted"/>
<comment type="caution">
    <text evidence="1">The sequence shown here is derived from an EMBL/GenBank/DDBJ whole genome shotgun (WGS) entry which is preliminary data.</text>
</comment>
<reference evidence="1 2" key="1">
    <citation type="submission" date="2014-04" db="EMBL/GenBank/DDBJ databases">
        <title>Draft genome sequence of Bacillus azotoformans MEV2011, a (co-) denitrifying strain unable to grow in the presence of oxygen.</title>
        <authorList>
            <person name="Nielsen M."/>
            <person name="Schreiber L."/>
            <person name="Finster K."/>
            <person name="Schramm A."/>
        </authorList>
    </citation>
    <scope>NUCLEOTIDE SEQUENCE [LARGE SCALE GENOMIC DNA]</scope>
    <source>
        <strain evidence="1 2">MEV2011</strain>
    </source>
</reference>
<protein>
    <submittedName>
        <fullName evidence="1">YheC/D like ATP-grasp</fullName>
    </submittedName>
</protein>
<dbReference type="EMBL" id="JJRY01000023">
    <property type="protein sequence ID" value="KEF36688.1"/>
    <property type="molecule type" value="Genomic_DNA"/>
</dbReference>
<accession>A0A072NII8</accession>
<dbReference type="InterPro" id="IPR026838">
    <property type="entry name" value="YheC/D"/>
</dbReference>
<gene>
    <name evidence="1" type="ORF">M670_04105</name>
</gene>
<organism evidence="1 2">
    <name type="scientific">Schinkia azotoformans MEV2011</name>
    <dbReference type="NCBI Taxonomy" id="1348973"/>
    <lineage>
        <taxon>Bacteria</taxon>
        <taxon>Bacillati</taxon>
        <taxon>Bacillota</taxon>
        <taxon>Bacilli</taxon>
        <taxon>Bacillales</taxon>
        <taxon>Bacillaceae</taxon>
        <taxon>Calidifontibacillus/Schinkia group</taxon>
        <taxon>Schinkia</taxon>
    </lineage>
</organism>
<evidence type="ECO:0000313" key="2">
    <source>
        <dbReference type="Proteomes" id="UP000027936"/>
    </source>
</evidence>
<dbReference type="Proteomes" id="UP000027936">
    <property type="component" value="Unassembled WGS sequence"/>
</dbReference>
<sequence length="357" mass="41322">MKIKKNFRKQPFIVGILTTAGKNSKITGNLSLFRDISTRLAKRGGKAVLFTPDSLKENRLTSGFVFIKRKNCWVTIDFDGVPTVIYNRIPYRKDENTDQFKLFKAWCNDHNVPMFNGGFFKKWDVYNALTNDSTLKKHIPFTQLIRSKEQLEEQLNKFHSLYLKPNEGSKGNGIFVLSRHEDETFHIKGHSGMYGTSFFQNIWEKKVNPLLFDREYILQQKTDILTYEECPFDYRVLAHHVKNKWVVSGIGIRQSKLNGITTHVLKGGNILTVDEITTEKDIRKIRNLAILCGNTMEKAFRNSSKFGLIKEFSMDVGKTVEGAFYIFDVNSKPMKFDEPDIYEAGLNHLVDIFLEYE</sequence>
<name>A0A072NII8_SCHAZ</name>
<dbReference type="RefSeq" id="WP_035197824.1">
    <property type="nucleotide sequence ID" value="NZ_JJRY01000023.1"/>
</dbReference>
<dbReference type="OrthoDB" id="7869153at2"/>
<dbReference type="Pfam" id="PF14398">
    <property type="entry name" value="ATPgrasp_YheCD"/>
    <property type="match status" value="1"/>
</dbReference>
<dbReference type="AlphaFoldDB" id="A0A072NII8"/>
<dbReference type="SUPFAM" id="SSF56059">
    <property type="entry name" value="Glutathione synthetase ATP-binding domain-like"/>
    <property type="match status" value="1"/>
</dbReference>
<evidence type="ECO:0000313" key="1">
    <source>
        <dbReference type="EMBL" id="KEF36688.1"/>
    </source>
</evidence>